<dbReference type="FunFam" id="2.60.40.10:FF:001085">
    <property type="entry name" value="Usherin"/>
    <property type="match status" value="1"/>
</dbReference>
<evidence type="ECO:0000256" key="14">
    <source>
        <dbReference type="ARBA" id="ARBA00023305"/>
    </source>
</evidence>
<protein>
    <recommendedName>
        <fullName evidence="15">Usherin</fullName>
    </recommendedName>
</protein>
<dbReference type="Gene3D" id="2.60.120.260">
    <property type="entry name" value="Galactose-binding domain-like"/>
    <property type="match status" value="1"/>
</dbReference>
<evidence type="ECO:0000313" key="20">
    <source>
        <dbReference type="EMBL" id="KAG9336282.1"/>
    </source>
</evidence>
<gene>
    <name evidence="20" type="ORF">JZ751_002629</name>
</gene>
<feature type="disulfide bond" evidence="16">
    <location>
        <begin position="431"/>
        <end position="440"/>
    </location>
</feature>
<dbReference type="SMART" id="SM00180">
    <property type="entry name" value="EGF_Lam"/>
    <property type="match status" value="9"/>
</dbReference>
<dbReference type="GO" id="GO:0007605">
    <property type="term" value="P:sensory perception of sound"/>
    <property type="evidence" value="ECO:0007669"/>
    <property type="project" value="UniProtKB-KW"/>
</dbReference>
<keyword evidence="9" id="KW-0472">Membrane</keyword>
<dbReference type="GO" id="GO:0005576">
    <property type="term" value="C:extracellular region"/>
    <property type="evidence" value="ECO:0007669"/>
    <property type="project" value="UniProtKB-SubCell"/>
</dbReference>
<dbReference type="FunFam" id="2.10.25.10:FF:000275">
    <property type="entry name" value="usherin"/>
    <property type="match status" value="1"/>
</dbReference>
<dbReference type="SMART" id="SM00060">
    <property type="entry name" value="FN3"/>
    <property type="match status" value="3"/>
</dbReference>
<feature type="domain" description="Fibronectin type-III" evidence="18">
    <location>
        <begin position="805"/>
        <end position="893"/>
    </location>
</feature>
<keyword evidence="7" id="KW-0677">Repeat</keyword>
<sequence>VHGTSASLFLNGLEDDSTAFDTQSLVGPVSDLVTDAVMRIGQSSNEIVEVFSGSFPQLHTQSECRCPSSHPRVHPLVERYCIPNNAEDTTNNRVLRLNLDAHPLSYINDNDIGTGWISNVFSSTDQLNKGVVITFDLENGQYQVFYVILQFLSPQPEAVRIERRTNRSSEWRDWQYLAKNCSIFGMVDNGPLEKPDSVNCLQFPSWCSLSFARDNKGAYSLLGAVPYSRGNVTFSILTPEPNLRPGYNDFYNTPGLQEFVKASQVRIHLRGQYHTQEPRVPLRHRYYGVDEITISGRCDCHGHADHCDTSTRPYRCSCLPESHTQGDNCERCAPLFNDKPFREGDQVQAYSCRSCQCHGHASSCHYDITVDPFPGEHFRGGGGVCDHCQHNTTEADAALSAEDVCTPCECHEEGAVNSSLDCHPIGGQCKCKRHVSGRQCNQCQHGFYKLQRSHPDGCRACNCNTAGTVQADITCHQDSGQCQCKANVIGVTCDRCNFGFKYLNSTNPDGCAPCGCNRNGSSHQFCDPFSGQCECRAQVQGLQCDTCAPDFYGLTTVGTCLPCDCDPAGTIPGGVCDSSTGQCPCKPHAEGRRCQACHDGFYGLDRSNSLGCLPCRCDPLGSANATNICDKSSGECPCKANIQGPRCTRCAPHSYDLTSGCRPCQCDPEGTVPGMECDQASGQCVCLPARHGQNCAVCQPGFFLSSQGPSGCESCDCHPVGALGHMCEVETGQCSCRHPSLTGRNCRPCGCDPAGSFNGSCHPETGRCLCKQFVTGDKCDTCVPGASHMDTNNHLGCSKAPSQQPPPTGTVLSSRTIRLIWSPPDSPNSNELTYTLLRDAADIHTVHSFYPFDPQVFEDSDLSAYTVYSYHLVTRSVHGQTSSEVVRYRTLSGVPRSEELQLSLVGRAGPSSATFNWTAPRNSSGPVEKYVLRSTDTTSREQRAHYTGLQTEASAAFLTPFTRYNFTLEACTNGGCAQSDPITLVTAQVPPQGQAAPRVSPAGPTKLQVDWDPPVQPNGVVIRYDVFMRGPIDPQKSSNGSIPERRVFFSSGWLNPLSVLESANGNALTPPHSSALVSDLQPFSSYQFRVLTVNMAGSVLSDWTTGRTAEG</sequence>
<dbReference type="SUPFAM" id="SSF49265">
    <property type="entry name" value="Fibronectin type III"/>
    <property type="match status" value="2"/>
</dbReference>
<dbReference type="GO" id="GO:0060171">
    <property type="term" value="C:stereocilium membrane"/>
    <property type="evidence" value="ECO:0007669"/>
    <property type="project" value="UniProtKB-SubCell"/>
</dbReference>
<comment type="subcellular location">
    <subcellularLocation>
        <location evidence="1">Cell projection</location>
        <location evidence="1">Stereocilium membrane</location>
    </subcellularLocation>
    <subcellularLocation>
        <location evidence="2">Secreted</location>
    </subcellularLocation>
</comment>
<name>A0A8T2NF14_9TELE</name>
<feature type="disulfide bond" evidence="16">
    <location>
        <begin position="686"/>
        <end position="695"/>
    </location>
</feature>
<dbReference type="OrthoDB" id="5984158at2759"/>
<dbReference type="Pfam" id="PF00053">
    <property type="entry name" value="EGF_laminin"/>
    <property type="match status" value="8"/>
</dbReference>
<dbReference type="PROSITE" id="PS51117">
    <property type="entry name" value="LAMININ_NTER"/>
    <property type="match status" value="1"/>
</dbReference>
<dbReference type="Proteomes" id="UP000824540">
    <property type="component" value="Unassembled WGS sequence"/>
</dbReference>
<dbReference type="Gene3D" id="2.170.300.10">
    <property type="entry name" value="Tie2 ligand-binding domain superfamily"/>
    <property type="match status" value="1"/>
</dbReference>
<keyword evidence="3" id="KW-1003">Cell membrane</keyword>
<organism evidence="20 21">
    <name type="scientific">Albula glossodonta</name>
    <name type="common">roundjaw bonefish</name>
    <dbReference type="NCBI Taxonomy" id="121402"/>
    <lineage>
        <taxon>Eukaryota</taxon>
        <taxon>Metazoa</taxon>
        <taxon>Chordata</taxon>
        <taxon>Craniata</taxon>
        <taxon>Vertebrata</taxon>
        <taxon>Euteleostomi</taxon>
        <taxon>Actinopterygii</taxon>
        <taxon>Neopterygii</taxon>
        <taxon>Teleostei</taxon>
        <taxon>Albuliformes</taxon>
        <taxon>Albulidae</taxon>
        <taxon>Albula</taxon>
    </lineage>
</organism>
<evidence type="ECO:0000256" key="4">
    <source>
        <dbReference type="ARBA" id="ARBA00022525"/>
    </source>
</evidence>
<feature type="domain" description="Laminin EGF-like" evidence="17">
    <location>
        <begin position="664"/>
        <end position="714"/>
    </location>
</feature>
<dbReference type="InterPro" id="IPR013783">
    <property type="entry name" value="Ig-like_fold"/>
</dbReference>
<evidence type="ECO:0000256" key="5">
    <source>
        <dbReference type="ARBA" id="ARBA00022606"/>
    </source>
</evidence>
<evidence type="ECO:0000256" key="2">
    <source>
        <dbReference type="ARBA" id="ARBA00004613"/>
    </source>
</evidence>
<evidence type="ECO:0000256" key="12">
    <source>
        <dbReference type="ARBA" id="ARBA00023273"/>
    </source>
</evidence>
<dbReference type="CDD" id="cd00063">
    <property type="entry name" value="FN3"/>
    <property type="match status" value="3"/>
</dbReference>
<evidence type="ECO:0000256" key="8">
    <source>
        <dbReference type="ARBA" id="ARBA00022740"/>
    </source>
</evidence>
<dbReference type="PROSITE" id="PS01248">
    <property type="entry name" value="EGF_LAM_1"/>
    <property type="match status" value="4"/>
</dbReference>
<feature type="disulfide bond" evidence="16">
    <location>
        <begin position="751"/>
        <end position="768"/>
    </location>
</feature>
<feature type="domain" description="Laminin N-terminal" evidence="19">
    <location>
        <begin position="39"/>
        <end position="297"/>
    </location>
</feature>
<evidence type="ECO:0000256" key="10">
    <source>
        <dbReference type="ARBA" id="ARBA00023157"/>
    </source>
</evidence>
<dbReference type="FunFam" id="2.10.25.10:FF:000094">
    <property type="entry name" value="Laminin subunit alpha-2"/>
    <property type="match status" value="1"/>
</dbReference>
<comment type="caution">
    <text evidence="16">Lacks conserved residue(s) required for the propagation of feature annotation.</text>
</comment>
<dbReference type="SUPFAM" id="SSF57196">
    <property type="entry name" value="EGF/Laminin"/>
    <property type="match status" value="8"/>
</dbReference>
<keyword evidence="11" id="KW-0325">Glycoprotein</keyword>
<evidence type="ECO:0000256" key="7">
    <source>
        <dbReference type="ARBA" id="ARBA00022737"/>
    </source>
</evidence>
<keyword evidence="13 16" id="KW-0424">Laminin EGF-like domain</keyword>
<feature type="domain" description="Laminin EGF-like" evidence="17">
    <location>
        <begin position="563"/>
        <end position="614"/>
    </location>
</feature>
<feature type="disulfide bond" evidence="16">
    <location>
        <begin position="484"/>
        <end position="493"/>
    </location>
</feature>
<evidence type="ECO:0000256" key="13">
    <source>
        <dbReference type="ARBA" id="ARBA00023292"/>
    </source>
</evidence>
<dbReference type="Pfam" id="PF00041">
    <property type="entry name" value="fn3"/>
    <property type="match status" value="2"/>
</dbReference>
<feature type="domain" description="Laminin EGF-like" evidence="17">
    <location>
        <begin position="514"/>
        <end position="562"/>
    </location>
</feature>
<evidence type="ECO:0000256" key="3">
    <source>
        <dbReference type="ARBA" id="ARBA00022475"/>
    </source>
</evidence>
<dbReference type="SMART" id="SM00136">
    <property type="entry name" value="LamNT"/>
    <property type="match status" value="1"/>
</dbReference>
<keyword evidence="4" id="KW-0964">Secreted</keyword>
<feature type="domain" description="Laminin EGF-like" evidence="17">
    <location>
        <begin position="615"/>
        <end position="663"/>
    </location>
</feature>
<evidence type="ECO:0000259" key="18">
    <source>
        <dbReference type="PROSITE" id="PS50853"/>
    </source>
</evidence>
<dbReference type="InterPro" id="IPR008211">
    <property type="entry name" value="Laminin_N"/>
</dbReference>
<feature type="non-terminal residue" evidence="20">
    <location>
        <position position="1"/>
    </location>
</feature>
<feature type="domain" description="Fibronectin type-III" evidence="18">
    <location>
        <begin position="993"/>
        <end position="1111"/>
    </location>
</feature>
<dbReference type="FunFam" id="2.60.40.10:FF:001882">
    <property type="entry name" value="Usherin"/>
    <property type="match status" value="1"/>
</dbReference>
<dbReference type="InterPro" id="IPR036116">
    <property type="entry name" value="FN3_sf"/>
</dbReference>
<dbReference type="PROSITE" id="PS50027">
    <property type="entry name" value="EGF_LAM_2"/>
    <property type="match status" value="7"/>
</dbReference>
<evidence type="ECO:0000256" key="1">
    <source>
        <dbReference type="ARBA" id="ARBA00004289"/>
    </source>
</evidence>
<evidence type="ECO:0000256" key="11">
    <source>
        <dbReference type="ARBA" id="ARBA00023180"/>
    </source>
</evidence>
<evidence type="ECO:0000259" key="17">
    <source>
        <dbReference type="PROSITE" id="PS50027"/>
    </source>
</evidence>
<dbReference type="PRINTS" id="PR00011">
    <property type="entry name" value="EGFLAMININ"/>
</dbReference>
<feature type="domain" description="Laminin EGF-like" evidence="17">
    <location>
        <begin position="408"/>
        <end position="460"/>
    </location>
</feature>
<dbReference type="GO" id="GO:0009887">
    <property type="term" value="P:animal organ morphogenesis"/>
    <property type="evidence" value="ECO:0007669"/>
    <property type="project" value="TreeGrafter"/>
</dbReference>
<feature type="disulfide bond" evidence="16">
    <location>
        <begin position="770"/>
        <end position="779"/>
    </location>
</feature>
<keyword evidence="10 16" id="KW-1015">Disulfide bond</keyword>
<keyword evidence="14" id="KW-0844">Vision</keyword>
<dbReference type="FunFam" id="2.10.25.10:FF:000224">
    <property type="entry name" value="Usherin"/>
    <property type="match status" value="1"/>
</dbReference>
<comment type="caution">
    <text evidence="20">The sequence shown here is derived from an EMBL/GenBank/DDBJ whole genome shotgun (WGS) entry which is preliminary data.</text>
</comment>
<keyword evidence="21" id="KW-1185">Reference proteome</keyword>
<evidence type="ECO:0000256" key="16">
    <source>
        <dbReference type="PROSITE-ProRule" id="PRU00460"/>
    </source>
</evidence>
<dbReference type="FunFam" id="2.60.40.10:FF:001052">
    <property type="entry name" value="Usherin"/>
    <property type="match status" value="1"/>
</dbReference>
<feature type="domain" description="Fibronectin type-III" evidence="18">
    <location>
        <begin position="896"/>
        <end position="992"/>
    </location>
</feature>
<dbReference type="Gene3D" id="2.60.40.10">
    <property type="entry name" value="Immunoglobulins"/>
    <property type="match status" value="3"/>
</dbReference>
<dbReference type="InterPro" id="IPR003961">
    <property type="entry name" value="FN3_dom"/>
</dbReference>
<feature type="disulfide bond" evidence="16">
    <location>
        <begin position="698"/>
        <end position="712"/>
    </location>
</feature>
<accession>A0A8T2NF14</accession>
<feature type="disulfide bond" evidence="16">
    <location>
        <begin position="516"/>
        <end position="533"/>
    </location>
</feature>
<feature type="domain" description="Laminin EGF-like" evidence="17">
    <location>
        <begin position="749"/>
        <end position="799"/>
    </location>
</feature>
<feature type="disulfide bond" evidence="16">
    <location>
        <begin position="638"/>
        <end position="647"/>
    </location>
</feature>
<evidence type="ECO:0000256" key="15">
    <source>
        <dbReference type="ARBA" id="ARBA00072076"/>
    </source>
</evidence>
<dbReference type="EMBL" id="JAFBMS010000102">
    <property type="protein sequence ID" value="KAG9336282.1"/>
    <property type="molecule type" value="Genomic_DNA"/>
</dbReference>
<dbReference type="Gene3D" id="2.10.25.10">
    <property type="entry name" value="Laminin"/>
    <property type="match status" value="7"/>
</dbReference>
<feature type="disulfide bond" evidence="16">
    <location>
        <begin position="535"/>
        <end position="544"/>
    </location>
</feature>
<keyword evidence="6" id="KW-0732">Signal</keyword>
<dbReference type="CDD" id="cd00055">
    <property type="entry name" value="EGF_Lam"/>
    <property type="match status" value="9"/>
</dbReference>
<dbReference type="GO" id="GO:0007601">
    <property type="term" value="P:visual perception"/>
    <property type="evidence" value="ECO:0007669"/>
    <property type="project" value="UniProtKB-KW"/>
</dbReference>
<evidence type="ECO:0000259" key="19">
    <source>
        <dbReference type="PROSITE" id="PS51117"/>
    </source>
</evidence>
<feature type="domain" description="Laminin EGF-like" evidence="17">
    <location>
        <begin position="461"/>
        <end position="513"/>
    </location>
</feature>
<feature type="disulfide bond" evidence="16">
    <location>
        <begin position="585"/>
        <end position="594"/>
    </location>
</feature>
<evidence type="ECO:0000256" key="9">
    <source>
        <dbReference type="ARBA" id="ARBA00023136"/>
    </source>
</evidence>
<dbReference type="GO" id="GO:0009888">
    <property type="term" value="P:tissue development"/>
    <property type="evidence" value="ECO:0007669"/>
    <property type="project" value="TreeGrafter"/>
</dbReference>
<feature type="non-terminal residue" evidence="20">
    <location>
        <position position="1111"/>
    </location>
</feature>
<keyword evidence="5" id="KW-0716">Sensory transduction</keyword>
<reference evidence="20" key="1">
    <citation type="thesis" date="2021" institute="BYU ScholarsArchive" country="Provo, UT, USA">
        <title>Applications of and Algorithms for Genome Assembly and Genomic Analyses with an Emphasis on Marine Teleosts.</title>
        <authorList>
            <person name="Pickett B.D."/>
        </authorList>
    </citation>
    <scope>NUCLEOTIDE SEQUENCE</scope>
    <source>
        <strain evidence="20">HI-2016</strain>
    </source>
</reference>
<feature type="disulfide bond" evidence="16">
    <location>
        <begin position="749"/>
        <end position="761"/>
    </location>
</feature>
<evidence type="ECO:0000256" key="6">
    <source>
        <dbReference type="ARBA" id="ARBA00022729"/>
    </source>
</evidence>
<dbReference type="PROSITE" id="PS50853">
    <property type="entry name" value="FN3"/>
    <property type="match status" value="3"/>
</dbReference>
<dbReference type="AlphaFoldDB" id="A0A8T2NF14"/>
<evidence type="ECO:0000313" key="21">
    <source>
        <dbReference type="Proteomes" id="UP000824540"/>
    </source>
</evidence>
<feature type="disulfide bond" evidence="16">
    <location>
        <begin position="514"/>
        <end position="526"/>
    </location>
</feature>
<keyword evidence="8" id="KW-1009">Hearing</keyword>
<dbReference type="FunFam" id="2.10.25.10:FF:000412">
    <property type="entry name" value="Usherin"/>
    <property type="match status" value="1"/>
</dbReference>
<dbReference type="FunFam" id="2.10.25.10:FF:000090">
    <property type="entry name" value="laminin subunit alpha"/>
    <property type="match status" value="3"/>
</dbReference>
<dbReference type="PANTHER" id="PTHR10574:SF274">
    <property type="entry name" value="USHERIN"/>
    <property type="match status" value="1"/>
</dbReference>
<dbReference type="InterPro" id="IPR002049">
    <property type="entry name" value="LE_dom"/>
</dbReference>
<keyword evidence="12" id="KW-0966">Cell projection</keyword>
<dbReference type="InterPro" id="IPR050440">
    <property type="entry name" value="Laminin/Netrin_ECM"/>
</dbReference>
<proteinExistence type="predicted"/>
<dbReference type="PANTHER" id="PTHR10574">
    <property type="entry name" value="NETRIN/LAMININ-RELATED"/>
    <property type="match status" value="1"/>
</dbReference>
<dbReference type="Pfam" id="PF00055">
    <property type="entry name" value="Laminin_N"/>
    <property type="match status" value="1"/>
</dbReference>